<protein>
    <submittedName>
        <fullName evidence="1">Uncharacterized protein</fullName>
    </submittedName>
</protein>
<dbReference type="EMBL" id="JABSTQ010002783">
    <property type="protein sequence ID" value="KAG0443864.1"/>
    <property type="molecule type" value="Genomic_DNA"/>
</dbReference>
<proteinExistence type="predicted"/>
<name>A0AC60QX52_IXOPE</name>
<keyword evidence="2" id="KW-1185">Reference proteome</keyword>
<gene>
    <name evidence="1" type="ORF">HPB47_014443</name>
</gene>
<comment type="caution">
    <text evidence="1">The sequence shown here is derived from an EMBL/GenBank/DDBJ whole genome shotgun (WGS) entry which is preliminary data.</text>
</comment>
<evidence type="ECO:0000313" key="1">
    <source>
        <dbReference type="EMBL" id="KAG0443864.1"/>
    </source>
</evidence>
<reference evidence="1 2" key="1">
    <citation type="journal article" date="2020" name="Cell">
        <title>Large-Scale Comparative Analyses of Tick Genomes Elucidate Their Genetic Diversity and Vector Capacities.</title>
        <authorList>
            <consortium name="Tick Genome and Microbiome Consortium (TIGMIC)"/>
            <person name="Jia N."/>
            <person name="Wang J."/>
            <person name="Shi W."/>
            <person name="Du L."/>
            <person name="Sun Y."/>
            <person name="Zhan W."/>
            <person name="Jiang J.F."/>
            <person name="Wang Q."/>
            <person name="Zhang B."/>
            <person name="Ji P."/>
            <person name="Bell-Sakyi L."/>
            <person name="Cui X.M."/>
            <person name="Yuan T.T."/>
            <person name="Jiang B.G."/>
            <person name="Yang W.F."/>
            <person name="Lam T.T."/>
            <person name="Chang Q.C."/>
            <person name="Ding S.J."/>
            <person name="Wang X.J."/>
            <person name="Zhu J.G."/>
            <person name="Ruan X.D."/>
            <person name="Zhao L."/>
            <person name="Wei J.T."/>
            <person name="Ye R.Z."/>
            <person name="Que T.C."/>
            <person name="Du C.H."/>
            <person name="Zhou Y.H."/>
            <person name="Cheng J.X."/>
            <person name="Dai P.F."/>
            <person name="Guo W.B."/>
            <person name="Han X.H."/>
            <person name="Huang E.J."/>
            <person name="Li L.F."/>
            <person name="Wei W."/>
            <person name="Gao Y.C."/>
            <person name="Liu J.Z."/>
            <person name="Shao H.Z."/>
            <person name="Wang X."/>
            <person name="Wang C.C."/>
            <person name="Yang T.C."/>
            <person name="Huo Q.B."/>
            <person name="Li W."/>
            <person name="Chen H.Y."/>
            <person name="Chen S.E."/>
            <person name="Zhou L.G."/>
            <person name="Ni X.B."/>
            <person name="Tian J.H."/>
            <person name="Sheng Y."/>
            <person name="Liu T."/>
            <person name="Pan Y.S."/>
            <person name="Xia L.Y."/>
            <person name="Li J."/>
            <person name="Zhao F."/>
            <person name="Cao W.C."/>
        </authorList>
    </citation>
    <scope>NUCLEOTIDE SEQUENCE [LARGE SCALE GENOMIC DNA]</scope>
    <source>
        <strain evidence="1">Iper-2018</strain>
    </source>
</reference>
<accession>A0AC60QX52</accession>
<dbReference type="Proteomes" id="UP000805193">
    <property type="component" value="Unassembled WGS sequence"/>
</dbReference>
<sequence length="299" mass="32730">MKQGNLMRLVQAFMMSRLTYVVSFMRLGVAEKSKLECIVRKAYKRAIGLSDSTSNEKLVALGVHNTIDELSEDQRTAQLERLMRSATGKHILKSLGLRHEAQRGKKVDAPLHVREMLQISPIPKHMHPVHDAKRREARAKALGRTLKEDEGVAYVNAAEYKGRGAMAAAVVNGDGHLVASCSLKTDDPETAEEVAVALALSMSGIRTIVCDPQSAVRNFAKGRVSPKTLSVLRRATCFGERERVRLVWTPPHAPLPGYEEAHDADRELTVRAGTTSGAPVASSGRDRLVTFSTTTRTGV</sequence>
<evidence type="ECO:0000313" key="2">
    <source>
        <dbReference type="Proteomes" id="UP000805193"/>
    </source>
</evidence>
<organism evidence="1 2">
    <name type="scientific">Ixodes persulcatus</name>
    <name type="common">Taiga tick</name>
    <dbReference type="NCBI Taxonomy" id="34615"/>
    <lineage>
        <taxon>Eukaryota</taxon>
        <taxon>Metazoa</taxon>
        <taxon>Ecdysozoa</taxon>
        <taxon>Arthropoda</taxon>
        <taxon>Chelicerata</taxon>
        <taxon>Arachnida</taxon>
        <taxon>Acari</taxon>
        <taxon>Parasitiformes</taxon>
        <taxon>Ixodida</taxon>
        <taxon>Ixodoidea</taxon>
        <taxon>Ixodidae</taxon>
        <taxon>Ixodinae</taxon>
        <taxon>Ixodes</taxon>
    </lineage>
</organism>